<accession>A0A552JY26</accession>
<organism evidence="1 2">
    <name type="scientific">Microcystis wesenbergii Mw_QC_S_20081001_S30D</name>
    <dbReference type="NCBI Taxonomy" id="2486245"/>
    <lineage>
        <taxon>Bacteria</taxon>
        <taxon>Bacillati</taxon>
        <taxon>Cyanobacteriota</taxon>
        <taxon>Cyanophyceae</taxon>
        <taxon>Oscillatoriophycideae</taxon>
        <taxon>Chroococcales</taxon>
        <taxon>Microcystaceae</taxon>
        <taxon>Microcystis</taxon>
    </lineage>
</organism>
<dbReference type="AlphaFoldDB" id="A0A552JY26"/>
<evidence type="ECO:0000313" key="2">
    <source>
        <dbReference type="Proteomes" id="UP000320523"/>
    </source>
</evidence>
<feature type="non-terminal residue" evidence="1">
    <location>
        <position position="39"/>
    </location>
</feature>
<comment type="caution">
    <text evidence="1">The sequence shown here is derived from an EMBL/GenBank/DDBJ whole genome shotgun (WGS) entry which is preliminary data.</text>
</comment>
<dbReference type="Proteomes" id="UP000320523">
    <property type="component" value="Unassembled WGS sequence"/>
</dbReference>
<dbReference type="InterPro" id="IPR022573">
    <property type="entry name" value="DUF2887"/>
</dbReference>
<evidence type="ECO:0000313" key="1">
    <source>
        <dbReference type="EMBL" id="TRV00633.1"/>
    </source>
</evidence>
<protein>
    <submittedName>
        <fullName evidence="1">DUF2887 domain-containing protein</fullName>
    </submittedName>
</protein>
<name>A0A552JY26_9CHRO</name>
<reference evidence="1 2" key="1">
    <citation type="submission" date="2019-01" db="EMBL/GenBank/DDBJ databases">
        <title>Coherence of Microcystis species and biogeography revealed through population genomics.</title>
        <authorList>
            <person name="Perez-Carrascal O.M."/>
            <person name="Terrat Y."/>
            <person name="Giani A."/>
            <person name="Fortin N."/>
            <person name="Tromas N."/>
            <person name="Shapiro B.J."/>
        </authorList>
    </citation>
    <scope>NUCLEOTIDE SEQUENCE [LARGE SCALE GENOMIC DNA]</scope>
    <source>
        <strain evidence="1">Mw_QC_S_20081001_S30D</strain>
    </source>
</reference>
<sequence length="39" mass="4641">MKTDKIFYTLFQVFPELLFQLLGESPNLAQNYQFKSVEI</sequence>
<dbReference type="Pfam" id="PF11103">
    <property type="entry name" value="DUF2887"/>
    <property type="match status" value="1"/>
</dbReference>
<proteinExistence type="predicted"/>
<gene>
    <name evidence="1" type="ORF">EWV75_02560</name>
</gene>
<dbReference type="EMBL" id="SFAT01000030">
    <property type="protein sequence ID" value="TRV00633.1"/>
    <property type="molecule type" value="Genomic_DNA"/>
</dbReference>